<evidence type="ECO:0000313" key="2">
    <source>
        <dbReference type="Proteomes" id="UP001314261"/>
    </source>
</evidence>
<protein>
    <submittedName>
        <fullName evidence="1">Uncharacterized protein</fullName>
    </submittedName>
</protein>
<keyword evidence="2" id="KW-1185">Reference proteome</keyword>
<sequence length="52" mass="5881">MFNLTNSNVNLYSVSENSTQSSTKMSEFNQKVENGIFENDKMVEALTMLSKV</sequence>
<evidence type="ECO:0000313" key="1">
    <source>
        <dbReference type="EMBL" id="CAK1240551.1"/>
    </source>
</evidence>
<organism evidence="1 2">
    <name type="scientific">Fructobacillus fructosus</name>
    <dbReference type="NCBI Taxonomy" id="1631"/>
    <lineage>
        <taxon>Bacteria</taxon>
        <taxon>Bacillati</taxon>
        <taxon>Bacillota</taxon>
        <taxon>Bacilli</taxon>
        <taxon>Lactobacillales</taxon>
        <taxon>Lactobacillaceae</taxon>
        <taxon>Fructobacillus</taxon>
    </lineage>
</organism>
<accession>A0ABM9MUB9</accession>
<name>A0ABM9MUB9_9LACO</name>
<dbReference type="RefSeq" id="WP_338346181.1">
    <property type="nucleotide sequence ID" value="NZ_CAUZLR010000005.1"/>
</dbReference>
<gene>
    <name evidence="1" type="ORF">R54839_PPFHFPJH_00873</name>
</gene>
<reference evidence="1 2" key="1">
    <citation type="submission" date="2023-10" db="EMBL/GenBank/DDBJ databases">
        <authorList>
            <person name="Botero Cardona J."/>
        </authorList>
    </citation>
    <scope>NUCLEOTIDE SEQUENCE [LARGE SCALE GENOMIC DNA]</scope>
    <source>
        <strain evidence="1 2">R-54839</strain>
    </source>
</reference>
<dbReference type="EMBL" id="CAUZLR010000005">
    <property type="protein sequence ID" value="CAK1240551.1"/>
    <property type="molecule type" value="Genomic_DNA"/>
</dbReference>
<dbReference type="Proteomes" id="UP001314261">
    <property type="component" value="Unassembled WGS sequence"/>
</dbReference>
<proteinExistence type="predicted"/>
<comment type="caution">
    <text evidence="1">The sequence shown here is derived from an EMBL/GenBank/DDBJ whole genome shotgun (WGS) entry which is preliminary data.</text>
</comment>